<name>A0A835HBZ4_9MAGN</name>
<dbReference type="Pfam" id="PF13041">
    <property type="entry name" value="PPR_2"/>
    <property type="match status" value="1"/>
</dbReference>
<feature type="repeat" description="PPR" evidence="2">
    <location>
        <begin position="121"/>
        <end position="155"/>
    </location>
</feature>
<dbReference type="Gene3D" id="1.25.40.10">
    <property type="entry name" value="Tetratricopeptide repeat domain"/>
    <property type="match status" value="3"/>
</dbReference>
<dbReference type="AlphaFoldDB" id="A0A835HBZ4"/>
<evidence type="ECO:0008006" key="5">
    <source>
        <dbReference type="Google" id="ProtNLM"/>
    </source>
</evidence>
<keyword evidence="4" id="KW-1185">Reference proteome</keyword>
<feature type="repeat" description="PPR" evidence="2">
    <location>
        <begin position="28"/>
        <end position="62"/>
    </location>
</feature>
<dbReference type="NCBIfam" id="TIGR00756">
    <property type="entry name" value="PPR"/>
    <property type="match status" value="5"/>
</dbReference>
<comment type="caution">
    <text evidence="3">The sequence shown here is derived from an EMBL/GenBank/DDBJ whole genome shotgun (WGS) entry which is preliminary data.</text>
</comment>
<dbReference type="EMBL" id="JADFTS010000007">
    <property type="protein sequence ID" value="KAF9596265.1"/>
    <property type="molecule type" value="Genomic_DNA"/>
</dbReference>
<dbReference type="InterPro" id="IPR046848">
    <property type="entry name" value="E_motif"/>
</dbReference>
<dbReference type="GO" id="GO:0009451">
    <property type="term" value="P:RNA modification"/>
    <property type="evidence" value="ECO:0007669"/>
    <property type="project" value="InterPro"/>
</dbReference>
<dbReference type="Pfam" id="PF20431">
    <property type="entry name" value="E_motif"/>
    <property type="match status" value="1"/>
</dbReference>
<evidence type="ECO:0000313" key="4">
    <source>
        <dbReference type="Proteomes" id="UP000631114"/>
    </source>
</evidence>
<dbReference type="Proteomes" id="UP000631114">
    <property type="component" value="Unassembled WGS sequence"/>
</dbReference>
<feature type="repeat" description="PPR" evidence="2">
    <location>
        <begin position="222"/>
        <end position="256"/>
    </location>
</feature>
<dbReference type="GO" id="GO:0003723">
    <property type="term" value="F:RNA binding"/>
    <property type="evidence" value="ECO:0007669"/>
    <property type="project" value="InterPro"/>
</dbReference>
<protein>
    <recommendedName>
        <fullName evidence="5">Pentatricopeptide repeat-containing protein</fullName>
    </recommendedName>
</protein>
<dbReference type="InterPro" id="IPR002885">
    <property type="entry name" value="PPR_rpt"/>
</dbReference>
<dbReference type="PROSITE" id="PS51375">
    <property type="entry name" value="PPR"/>
    <property type="match status" value="3"/>
</dbReference>
<evidence type="ECO:0000313" key="3">
    <source>
        <dbReference type="EMBL" id="KAF9596265.1"/>
    </source>
</evidence>
<keyword evidence="1" id="KW-0677">Repeat</keyword>
<organism evidence="3 4">
    <name type="scientific">Coptis chinensis</name>
    <dbReference type="NCBI Taxonomy" id="261450"/>
    <lineage>
        <taxon>Eukaryota</taxon>
        <taxon>Viridiplantae</taxon>
        <taxon>Streptophyta</taxon>
        <taxon>Embryophyta</taxon>
        <taxon>Tracheophyta</taxon>
        <taxon>Spermatophyta</taxon>
        <taxon>Magnoliopsida</taxon>
        <taxon>Ranunculales</taxon>
        <taxon>Ranunculaceae</taxon>
        <taxon>Coptidoideae</taxon>
        <taxon>Coptis</taxon>
    </lineage>
</organism>
<dbReference type="InterPro" id="IPR011990">
    <property type="entry name" value="TPR-like_helical_dom_sf"/>
</dbReference>
<evidence type="ECO:0000256" key="2">
    <source>
        <dbReference type="PROSITE-ProRule" id="PRU00708"/>
    </source>
</evidence>
<dbReference type="InterPro" id="IPR046960">
    <property type="entry name" value="PPR_At4g14850-like_plant"/>
</dbReference>
<dbReference type="Pfam" id="PF01535">
    <property type="entry name" value="PPR"/>
    <property type="match status" value="6"/>
</dbReference>
<gene>
    <name evidence="3" type="ORF">IFM89_008500</name>
</gene>
<dbReference type="OrthoDB" id="746396at2759"/>
<proteinExistence type="predicted"/>
<dbReference type="FunFam" id="1.25.40.10:FF:000158">
    <property type="entry name" value="pentatricopeptide repeat-containing protein At2g33680"/>
    <property type="match status" value="1"/>
</dbReference>
<sequence>MTKMVSECSKKGEIDHARKLFDEMPKRDTVTWNIMIRCYIENDRIIEARELFDKMDEKSTVSWNSMVMAYTQERRLHIALKLFLAMPYKDVVSWTSIVTGFCRDSQIMDGYRLFMQMPVRNSVSWSSIISGFQQNGLGVETLCLFREMLCEGVVPTSHCFTSAFTACGELAVLSVGQQLYSQIVKRGFEDNVRVGNSVITMFMKSGSFDNARRVFIRVPLRNLVTWNSMIVGYGQHGYGMEAILVFHQMQKARFLPDDISFVGVIQGCTHCGFVEEAMKYFRSMQIDCGISPGPEHYACLVDVLARAGFLKEASEMIASMPFVPGPIFWRTLLNGCRIWGDLKLGVFAADWVLRMEPYNASAHLMVIDMYTTAGRLMEVFELRRLMKERGIRKDIAYSWVEFEKDAKAMGLSWDEYQLQCVVEQSLQRVRSMAQFMDVPGYFLFVISGMYWETNTTPYCMNYETWDPLYLHSQSSELKQQQGLDIASDGCFSLEMVARLQRSLQDNNVWMDPHNSGKQKFLVKCHTSRLMQLVSVQVATSIMQLRFFICYNLDYYNVRGGTWAMRTRVQKSLRFHSKESGFRQPYNDFTSLFRP</sequence>
<accession>A0A835HBZ4</accession>
<dbReference type="PANTHER" id="PTHR47926">
    <property type="entry name" value="PENTATRICOPEPTIDE REPEAT-CONTAINING PROTEIN"/>
    <property type="match status" value="1"/>
</dbReference>
<dbReference type="PANTHER" id="PTHR47926:SF533">
    <property type="entry name" value="DYW DOMAIN-CONTAINING PROTEIN"/>
    <property type="match status" value="1"/>
</dbReference>
<dbReference type="GO" id="GO:0099402">
    <property type="term" value="P:plant organ development"/>
    <property type="evidence" value="ECO:0007669"/>
    <property type="project" value="UniProtKB-ARBA"/>
</dbReference>
<evidence type="ECO:0000256" key="1">
    <source>
        <dbReference type="ARBA" id="ARBA00022737"/>
    </source>
</evidence>
<reference evidence="3 4" key="1">
    <citation type="submission" date="2020-10" db="EMBL/GenBank/DDBJ databases">
        <title>The Coptis chinensis genome and diversification of protoberbering-type alkaloids.</title>
        <authorList>
            <person name="Wang B."/>
            <person name="Shu S."/>
            <person name="Song C."/>
            <person name="Liu Y."/>
        </authorList>
    </citation>
    <scope>NUCLEOTIDE SEQUENCE [LARGE SCALE GENOMIC DNA]</scope>
    <source>
        <strain evidence="3">HL-2020</strain>
        <tissue evidence="3">Leaf</tissue>
    </source>
</reference>